<feature type="region of interest" description="Disordered" evidence="1">
    <location>
        <begin position="22"/>
        <end position="70"/>
    </location>
</feature>
<reference evidence="2 3" key="1">
    <citation type="journal article" date="2018" name="PLoS ONE">
        <title>The draft genome of Kipferlia bialata reveals reductive genome evolution in fornicate parasites.</title>
        <authorList>
            <person name="Tanifuji G."/>
            <person name="Takabayashi S."/>
            <person name="Kume K."/>
            <person name="Takagi M."/>
            <person name="Nakayama T."/>
            <person name="Kamikawa R."/>
            <person name="Inagaki Y."/>
            <person name="Hashimoto T."/>
        </authorList>
    </citation>
    <scope>NUCLEOTIDE SEQUENCE [LARGE SCALE GENOMIC DNA]</scope>
    <source>
        <strain evidence="2">NY0173</strain>
    </source>
</reference>
<feature type="compositionally biased region" description="Acidic residues" evidence="1">
    <location>
        <begin position="46"/>
        <end position="55"/>
    </location>
</feature>
<feature type="non-terminal residue" evidence="2">
    <location>
        <position position="70"/>
    </location>
</feature>
<evidence type="ECO:0000313" key="2">
    <source>
        <dbReference type="EMBL" id="GCA64668.1"/>
    </source>
</evidence>
<accession>A0A391P0K1</accession>
<feature type="non-terminal residue" evidence="2">
    <location>
        <position position="1"/>
    </location>
</feature>
<sequence>SISSWISNDLGLTLEKCRRVAVGEPLEEEEEEGEEEEAGSTSDSDLSSESEEDTPMETAFSMLTEHIYNG</sequence>
<proteinExistence type="predicted"/>
<organism evidence="2 3">
    <name type="scientific">Kipferlia bialata</name>
    <dbReference type="NCBI Taxonomy" id="797122"/>
    <lineage>
        <taxon>Eukaryota</taxon>
        <taxon>Metamonada</taxon>
        <taxon>Carpediemonas-like organisms</taxon>
        <taxon>Kipferlia</taxon>
    </lineage>
</organism>
<keyword evidence="3" id="KW-1185">Reference proteome</keyword>
<evidence type="ECO:0000256" key="1">
    <source>
        <dbReference type="SAM" id="MobiDB-lite"/>
    </source>
</evidence>
<name>A0A391P0K1_9EUKA</name>
<gene>
    <name evidence="2" type="ORF">KIPB_015012</name>
</gene>
<feature type="compositionally biased region" description="Acidic residues" evidence="1">
    <location>
        <begin position="25"/>
        <end position="38"/>
    </location>
</feature>
<dbReference type="AlphaFoldDB" id="A0A391P0K1"/>
<protein>
    <submittedName>
        <fullName evidence="2">Uncharacterized protein</fullName>
    </submittedName>
</protein>
<evidence type="ECO:0000313" key="3">
    <source>
        <dbReference type="Proteomes" id="UP000265618"/>
    </source>
</evidence>
<comment type="caution">
    <text evidence="2">The sequence shown here is derived from an EMBL/GenBank/DDBJ whole genome shotgun (WGS) entry which is preliminary data.</text>
</comment>
<dbReference type="Proteomes" id="UP000265618">
    <property type="component" value="Unassembled WGS sequence"/>
</dbReference>
<dbReference type="EMBL" id="BDIP01008105">
    <property type="protein sequence ID" value="GCA64668.1"/>
    <property type="molecule type" value="Genomic_DNA"/>
</dbReference>